<proteinExistence type="predicted"/>
<feature type="chain" id="PRO_5010329194" evidence="1">
    <location>
        <begin position="20"/>
        <end position="105"/>
    </location>
</feature>
<name>A0A1H7R6L1_9GAMM</name>
<keyword evidence="3" id="KW-1185">Reference proteome</keyword>
<protein>
    <submittedName>
        <fullName evidence="2">Uncharacterized protein</fullName>
    </submittedName>
</protein>
<accession>A0A1H7R6L1</accession>
<gene>
    <name evidence="2" type="ORF">SAMN05216214_11428</name>
</gene>
<dbReference type="RefSeq" id="WP_074869623.1">
    <property type="nucleotide sequence ID" value="NZ_FOAS01000014.1"/>
</dbReference>
<reference evidence="2 3" key="1">
    <citation type="submission" date="2016-10" db="EMBL/GenBank/DDBJ databases">
        <authorList>
            <person name="de Groot N.N."/>
        </authorList>
    </citation>
    <scope>NUCLEOTIDE SEQUENCE [LARGE SCALE GENOMIC DNA]</scope>
    <source>
        <strain evidence="2 3">JCM 19513</strain>
    </source>
</reference>
<dbReference type="EMBL" id="FOAS01000014">
    <property type="protein sequence ID" value="SEL55886.1"/>
    <property type="molecule type" value="Genomic_DNA"/>
</dbReference>
<dbReference type="Proteomes" id="UP000185766">
    <property type="component" value="Unassembled WGS sequence"/>
</dbReference>
<keyword evidence="1" id="KW-0732">Signal</keyword>
<sequence>MRLTPLLCLLGLLSTSAYAESVASPGGFGLGQPLYQGDLDLTPPKAERHSAEVIEDGALLPDMFAPQSGRSVKVDGSLTTGDSGGSFLLDPKSIEGAELRISIPN</sequence>
<evidence type="ECO:0000313" key="3">
    <source>
        <dbReference type="Proteomes" id="UP000185766"/>
    </source>
</evidence>
<evidence type="ECO:0000313" key="2">
    <source>
        <dbReference type="EMBL" id="SEL55886.1"/>
    </source>
</evidence>
<feature type="signal peptide" evidence="1">
    <location>
        <begin position="1"/>
        <end position="19"/>
    </location>
</feature>
<organism evidence="2 3">
    <name type="scientific">Atopomonas hussainii</name>
    <dbReference type="NCBI Taxonomy" id="1429083"/>
    <lineage>
        <taxon>Bacteria</taxon>
        <taxon>Pseudomonadati</taxon>
        <taxon>Pseudomonadota</taxon>
        <taxon>Gammaproteobacteria</taxon>
        <taxon>Pseudomonadales</taxon>
        <taxon>Pseudomonadaceae</taxon>
        <taxon>Atopomonas</taxon>
    </lineage>
</organism>
<dbReference type="AlphaFoldDB" id="A0A1H7R6L1"/>
<evidence type="ECO:0000256" key="1">
    <source>
        <dbReference type="SAM" id="SignalP"/>
    </source>
</evidence>
<dbReference type="STRING" id="1429083.GCA_001885685_03161"/>